<gene>
    <name evidence="2" type="ORF">RJT34_12740</name>
</gene>
<dbReference type="EMBL" id="JAYKXN010000003">
    <property type="protein sequence ID" value="KAK7301864.1"/>
    <property type="molecule type" value="Genomic_DNA"/>
</dbReference>
<dbReference type="Proteomes" id="UP001359559">
    <property type="component" value="Unassembled WGS sequence"/>
</dbReference>
<dbReference type="GO" id="GO:0003723">
    <property type="term" value="F:RNA binding"/>
    <property type="evidence" value="ECO:0007669"/>
    <property type="project" value="UniProtKB-KW"/>
</dbReference>
<comment type="caution">
    <text evidence="2">The sequence shown here is derived from an EMBL/GenBank/DDBJ whole genome shotgun (WGS) entry which is preliminary data.</text>
</comment>
<organism evidence="2 3">
    <name type="scientific">Clitoria ternatea</name>
    <name type="common">Butterfly pea</name>
    <dbReference type="NCBI Taxonomy" id="43366"/>
    <lineage>
        <taxon>Eukaryota</taxon>
        <taxon>Viridiplantae</taxon>
        <taxon>Streptophyta</taxon>
        <taxon>Embryophyta</taxon>
        <taxon>Tracheophyta</taxon>
        <taxon>Spermatophyta</taxon>
        <taxon>Magnoliopsida</taxon>
        <taxon>eudicotyledons</taxon>
        <taxon>Gunneridae</taxon>
        <taxon>Pentapetalae</taxon>
        <taxon>rosids</taxon>
        <taxon>fabids</taxon>
        <taxon>Fabales</taxon>
        <taxon>Fabaceae</taxon>
        <taxon>Papilionoideae</taxon>
        <taxon>50 kb inversion clade</taxon>
        <taxon>NPAAA clade</taxon>
        <taxon>indigoferoid/millettioid clade</taxon>
        <taxon>Phaseoleae</taxon>
        <taxon>Clitoria</taxon>
    </lineage>
</organism>
<name>A0AAN9PL69_CLITE</name>
<keyword evidence="1" id="KW-0694">RNA-binding</keyword>
<evidence type="ECO:0000256" key="1">
    <source>
        <dbReference type="ARBA" id="ARBA00022884"/>
    </source>
</evidence>
<dbReference type="GO" id="GO:0005634">
    <property type="term" value="C:nucleus"/>
    <property type="evidence" value="ECO:0007669"/>
    <property type="project" value="TreeGrafter"/>
</dbReference>
<reference evidence="2 3" key="1">
    <citation type="submission" date="2024-01" db="EMBL/GenBank/DDBJ databases">
        <title>The genomes of 5 underutilized Papilionoideae crops provide insights into root nodulation and disease resistance.</title>
        <authorList>
            <person name="Yuan L."/>
        </authorList>
    </citation>
    <scope>NUCLEOTIDE SEQUENCE [LARGE SCALE GENOMIC DNA]</scope>
    <source>
        <strain evidence="2">LY-2023</strain>
        <tissue evidence="2">Leaf</tissue>
    </source>
</reference>
<evidence type="ECO:0000313" key="2">
    <source>
        <dbReference type="EMBL" id="KAK7301864.1"/>
    </source>
</evidence>
<proteinExistence type="predicted"/>
<protein>
    <submittedName>
        <fullName evidence="2">Uncharacterized protein</fullName>
    </submittedName>
</protein>
<evidence type="ECO:0000313" key="3">
    <source>
        <dbReference type="Proteomes" id="UP001359559"/>
    </source>
</evidence>
<dbReference type="PANTHER" id="PTHR12826">
    <property type="entry name" value="RIBONUCLEASE Y"/>
    <property type="match status" value="1"/>
</dbReference>
<dbReference type="PANTHER" id="PTHR12826:SF13">
    <property type="entry name" value="RNA-BINDING PROTEIN PNO1"/>
    <property type="match status" value="1"/>
</dbReference>
<dbReference type="AlphaFoldDB" id="A0AAN9PL69"/>
<accession>A0AAN9PL69</accession>
<sequence length="96" mass="10861">MQTHACFCHKNKHKKEKTEASLFSSLSPLARQYPYVGFMPLGNAAVIALLRLDKLYIESFETKDVKILEGDRAIGRLSGKGGKTSLLLRMHQRQEL</sequence>
<keyword evidence="3" id="KW-1185">Reference proteome</keyword>